<feature type="region of interest" description="Disordered" evidence="3">
    <location>
        <begin position="395"/>
        <end position="470"/>
    </location>
</feature>
<dbReference type="PANTHER" id="PTHR12818:SF0">
    <property type="entry name" value="TRNA (ADENINE(37)-N6)-METHYLTRANSFERASE"/>
    <property type="match status" value="1"/>
</dbReference>
<dbReference type="Gene3D" id="2.40.30.70">
    <property type="entry name" value="YaeB-like"/>
    <property type="match status" value="1"/>
</dbReference>
<dbReference type="Proteomes" id="UP000243217">
    <property type="component" value="Unassembled WGS sequence"/>
</dbReference>
<feature type="domain" description="TsaA-like" evidence="4">
    <location>
        <begin position="1"/>
        <end position="103"/>
    </location>
</feature>
<dbReference type="InterPro" id="IPR036413">
    <property type="entry name" value="YaeB-like_sf"/>
</dbReference>
<dbReference type="OrthoDB" id="4882at2759"/>
<dbReference type="PANTHER" id="PTHR12818">
    <property type="entry name" value="TRNA (ADENINE(37)-N6)-METHYLTRANSFERASE"/>
    <property type="match status" value="1"/>
</dbReference>
<organism evidence="5 6">
    <name type="scientific">Thraustotheca clavata</name>
    <dbReference type="NCBI Taxonomy" id="74557"/>
    <lineage>
        <taxon>Eukaryota</taxon>
        <taxon>Sar</taxon>
        <taxon>Stramenopiles</taxon>
        <taxon>Oomycota</taxon>
        <taxon>Saprolegniomycetes</taxon>
        <taxon>Saprolegniales</taxon>
        <taxon>Achlyaceae</taxon>
        <taxon>Thraustotheca</taxon>
    </lineage>
</organism>
<feature type="compositionally biased region" description="Acidic residues" evidence="3">
    <location>
        <begin position="235"/>
        <end position="271"/>
    </location>
</feature>
<dbReference type="GO" id="GO:0006364">
    <property type="term" value="P:rRNA processing"/>
    <property type="evidence" value="ECO:0007669"/>
    <property type="project" value="InterPro"/>
</dbReference>
<keyword evidence="1" id="KW-0949">S-adenosyl-L-methionine</keyword>
<evidence type="ECO:0000256" key="1">
    <source>
        <dbReference type="ARBA" id="ARBA00022691"/>
    </source>
</evidence>
<feature type="non-terminal residue" evidence="5">
    <location>
        <position position="1"/>
    </location>
</feature>
<evidence type="ECO:0000313" key="5">
    <source>
        <dbReference type="EMBL" id="OQS03318.1"/>
    </source>
</evidence>
<dbReference type="InterPro" id="IPR012459">
    <property type="entry name" value="Rrp15"/>
</dbReference>
<proteinExistence type="inferred from homology"/>
<dbReference type="AlphaFoldDB" id="A0A1V9ZZ74"/>
<evidence type="ECO:0000256" key="3">
    <source>
        <dbReference type="SAM" id="MobiDB-lite"/>
    </source>
</evidence>
<dbReference type="InterPro" id="IPR023370">
    <property type="entry name" value="TrmO-like_N"/>
</dbReference>
<dbReference type="Pfam" id="PF01980">
    <property type="entry name" value="TrmO_N"/>
    <property type="match status" value="1"/>
</dbReference>
<evidence type="ECO:0000313" key="6">
    <source>
        <dbReference type="Proteomes" id="UP000243217"/>
    </source>
</evidence>
<dbReference type="InterPro" id="IPR036414">
    <property type="entry name" value="YaeB_N_sf"/>
</dbReference>
<comment type="similarity">
    <text evidence="2">Belongs to the tRNA methyltransferase O family.</text>
</comment>
<accession>A0A1V9ZZ74</accession>
<reference evidence="5 6" key="1">
    <citation type="journal article" date="2014" name="Genome Biol. Evol.">
        <title>The secreted proteins of Achlya hypogyna and Thraustotheca clavata identify the ancestral oomycete secretome and reveal gene acquisitions by horizontal gene transfer.</title>
        <authorList>
            <person name="Misner I."/>
            <person name="Blouin N."/>
            <person name="Leonard G."/>
            <person name="Richards T.A."/>
            <person name="Lane C.E."/>
        </authorList>
    </citation>
    <scope>NUCLEOTIDE SEQUENCE [LARGE SCALE GENOMIC DNA]</scope>
    <source>
        <strain evidence="5 6">ATCC 34112</strain>
    </source>
</reference>
<dbReference type="CDD" id="cd09281">
    <property type="entry name" value="UPF0066"/>
    <property type="match status" value="1"/>
</dbReference>
<name>A0A1V9ZZ74_9STRA</name>
<dbReference type="InterPro" id="IPR040372">
    <property type="entry name" value="YaeB-like"/>
</dbReference>
<evidence type="ECO:0000256" key="2">
    <source>
        <dbReference type="ARBA" id="ARBA00033753"/>
    </source>
</evidence>
<keyword evidence="6" id="KW-1185">Reference proteome</keyword>
<gene>
    <name evidence="5" type="ORF">THRCLA_04387</name>
</gene>
<dbReference type="EMBL" id="JNBS01000935">
    <property type="protein sequence ID" value="OQS03318.1"/>
    <property type="molecule type" value="Genomic_DNA"/>
</dbReference>
<dbReference type="STRING" id="74557.A0A1V9ZZ74"/>
<feature type="compositionally biased region" description="Basic residues" evidence="3">
    <location>
        <begin position="455"/>
        <end position="470"/>
    </location>
</feature>
<evidence type="ECO:0000259" key="4">
    <source>
        <dbReference type="PROSITE" id="PS51668"/>
    </source>
</evidence>
<feature type="compositionally biased region" description="Basic and acidic residues" evidence="3">
    <location>
        <begin position="399"/>
        <end position="409"/>
    </location>
</feature>
<feature type="compositionally biased region" description="Acidic residues" evidence="3">
    <location>
        <begin position="431"/>
        <end position="450"/>
    </location>
</feature>
<feature type="region of interest" description="Disordered" evidence="3">
    <location>
        <begin position="213"/>
        <end position="271"/>
    </location>
</feature>
<sequence length="470" mass="52784">ECLEQFSHVWVLFVFHENTNLSKVSVQKKTTYQAKIAPPRLGGKKVGLFSTRSPHRPNSIGLTVVRLDAVHDRCIEISGHDLVHGTPILDVKPYVPYDKVDDLVCPEWVMERHDIVPRPVEFSPEALVQLEQVIDRQQLEFYTSLEELRNAIAQILVLDIRSVHQKRGQASSTLFSFRLDRLRVEFMTLEGCIQVCQPLSFDIITMATKASRPKPALPKLPMQAVKQEKASASEASEEESDSEGGNEANDDESEEEAEDAEENDVDEEMDQDNEDAAVGFADAMSKVLGQNVDTEKAPILAKRITAQMREISKDKSESKVSKLSAKAKKLRDEKDMVIPSHATMVQDKSLRMIATKGVVALFNAIAKHQHGQTTVDSKSKEIKSMDKDAFLGLLKKNSKKTEEKEEKEPASSWAVVQDDYMMGAKMKDWNKEDDEAENADDWDVNMDSDDDAPKKKQSGAKKANKKQKTK</sequence>
<comment type="caution">
    <text evidence="5">The sequence shown here is derived from an EMBL/GenBank/DDBJ whole genome shotgun (WGS) entry which is preliminary data.</text>
</comment>
<dbReference type="PROSITE" id="PS51668">
    <property type="entry name" value="TSAA_2"/>
    <property type="match status" value="1"/>
</dbReference>
<protein>
    <recommendedName>
        <fullName evidence="4">TsaA-like domain-containing protein</fullName>
    </recommendedName>
</protein>
<dbReference type="Pfam" id="PF07890">
    <property type="entry name" value="Rrp15p"/>
    <property type="match status" value="1"/>
</dbReference>
<dbReference type="SUPFAM" id="SSF118196">
    <property type="entry name" value="YaeB-like"/>
    <property type="match status" value="1"/>
</dbReference>
<dbReference type="Gene3D" id="3.30.2310.10">
    <property type="entry name" value="YaeB-like"/>
    <property type="match status" value="1"/>
</dbReference>